<name>A0A1J4JHZ3_9EUKA</name>
<dbReference type="Pfam" id="PF00069">
    <property type="entry name" value="Pkinase"/>
    <property type="match status" value="1"/>
</dbReference>
<dbReference type="FunFam" id="1.10.510.10:FF:000571">
    <property type="entry name" value="Maternal embryonic leucine zipper kinase"/>
    <property type="match status" value="1"/>
</dbReference>
<dbReference type="SUPFAM" id="SSF56112">
    <property type="entry name" value="Protein kinase-like (PK-like)"/>
    <property type="match status" value="1"/>
</dbReference>
<comment type="caution">
    <text evidence="4">The sequence shown here is derived from an EMBL/GenBank/DDBJ whole genome shotgun (WGS) entry which is preliminary data.</text>
</comment>
<evidence type="ECO:0000256" key="2">
    <source>
        <dbReference type="ARBA" id="ARBA00022840"/>
    </source>
</evidence>
<feature type="domain" description="Protein kinase" evidence="3">
    <location>
        <begin position="1"/>
        <end position="187"/>
    </location>
</feature>
<organism evidence="4 5">
    <name type="scientific">Tritrichomonas foetus</name>
    <dbReference type="NCBI Taxonomy" id="1144522"/>
    <lineage>
        <taxon>Eukaryota</taxon>
        <taxon>Metamonada</taxon>
        <taxon>Parabasalia</taxon>
        <taxon>Tritrichomonadida</taxon>
        <taxon>Tritrichomonadidae</taxon>
        <taxon>Tritrichomonas</taxon>
    </lineage>
</organism>
<dbReference type="Gene3D" id="1.10.510.10">
    <property type="entry name" value="Transferase(Phosphotransferase) domain 1"/>
    <property type="match status" value="1"/>
</dbReference>
<dbReference type="GO" id="GO:0005524">
    <property type="term" value="F:ATP binding"/>
    <property type="evidence" value="ECO:0007669"/>
    <property type="project" value="UniProtKB-KW"/>
</dbReference>
<dbReference type="SMART" id="SM00220">
    <property type="entry name" value="S_TKc"/>
    <property type="match status" value="1"/>
</dbReference>
<reference evidence="4" key="1">
    <citation type="submission" date="2016-10" db="EMBL/GenBank/DDBJ databases">
        <authorList>
            <person name="Benchimol M."/>
            <person name="Almeida L.G."/>
            <person name="Vasconcelos A.T."/>
            <person name="Perreira-Neves A."/>
            <person name="Rosa I.A."/>
            <person name="Tasca T."/>
            <person name="Bogo M.R."/>
            <person name="de Souza W."/>
        </authorList>
    </citation>
    <scope>NUCLEOTIDE SEQUENCE [LARGE SCALE GENOMIC DNA]</scope>
    <source>
        <strain evidence="4">K</strain>
    </source>
</reference>
<proteinExistence type="predicted"/>
<keyword evidence="4" id="KW-0808">Transferase</keyword>
<dbReference type="VEuPathDB" id="TrichDB:TRFO_08910"/>
<dbReference type="PROSITE" id="PS50011">
    <property type="entry name" value="PROTEIN_KINASE_DOM"/>
    <property type="match status" value="1"/>
</dbReference>
<dbReference type="InterPro" id="IPR011009">
    <property type="entry name" value="Kinase-like_dom_sf"/>
</dbReference>
<gene>
    <name evidence="4" type="ORF">TRFO_08910</name>
</gene>
<keyword evidence="5" id="KW-1185">Reference proteome</keyword>
<evidence type="ECO:0000256" key="1">
    <source>
        <dbReference type="ARBA" id="ARBA00022741"/>
    </source>
</evidence>
<dbReference type="PROSITE" id="PS00108">
    <property type="entry name" value="PROTEIN_KINASE_ST"/>
    <property type="match status" value="1"/>
</dbReference>
<keyword evidence="1" id="KW-0547">Nucleotide-binding</keyword>
<dbReference type="EMBL" id="MLAK01001060">
    <property type="protein sequence ID" value="OHS98337.1"/>
    <property type="molecule type" value="Genomic_DNA"/>
</dbReference>
<dbReference type="GO" id="GO:0035556">
    <property type="term" value="P:intracellular signal transduction"/>
    <property type="evidence" value="ECO:0007669"/>
    <property type="project" value="TreeGrafter"/>
</dbReference>
<dbReference type="Proteomes" id="UP000179807">
    <property type="component" value="Unassembled WGS sequence"/>
</dbReference>
<dbReference type="GO" id="GO:0004674">
    <property type="term" value="F:protein serine/threonine kinase activity"/>
    <property type="evidence" value="ECO:0007669"/>
    <property type="project" value="TreeGrafter"/>
</dbReference>
<dbReference type="RefSeq" id="XP_068351474.1">
    <property type="nucleotide sequence ID" value="XM_068494569.1"/>
</dbReference>
<dbReference type="InterPro" id="IPR008271">
    <property type="entry name" value="Ser/Thr_kinase_AS"/>
</dbReference>
<dbReference type="GeneID" id="94829273"/>
<evidence type="ECO:0000313" key="5">
    <source>
        <dbReference type="Proteomes" id="UP000179807"/>
    </source>
</evidence>
<protein>
    <submittedName>
        <fullName evidence="4">CAMK family protein kinase</fullName>
    </submittedName>
</protein>
<dbReference type="OrthoDB" id="1668230at2759"/>
<keyword evidence="4" id="KW-0418">Kinase</keyword>
<dbReference type="AlphaFoldDB" id="A0A1J4JHZ3"/>
<dbReference type="InterPro" id="IPR000719">
    <property type="entry name" value="Prot_kinase_dom"/>
</dbReference>
<dbReference type="GO" id="GO:0005737">
    <property type="term" value="C:cytoplasm"/>
    <property type="evidence" value="ECO:0007669"/>
    <property type="project" value="TreeGrafter"/>
</dbReference>
<evidence type="ECO:0000313" key="4">
    <source>
        <dbReference type="EMBL" id="OHS98337.1"/>
    </source>
</evidence>
<sequence>MEDEKYFFIVMEYLENGTLLEYVNKNGPLSEDSASRVFSQLISVLDYLHNTMNIIHRDIKAENIMFDKNMNIRIIDFGFSKILSSNMQIVTTSCGSPGYASPELISGFPYRTSSDIWSAGIVLYAMTTGSLPFQSFNTQRSIELIMNSDPQYPSRLSSILVDLLDKLLTKDPDLRITLDQIKEHPLVACWLHDCDYMKYALFDGKEADPQITQKLNILKYNTDTLTEDLKRHLRTPIATLYLIFKNEKTIEEMSRSNTCIRLPKLITEREDLRSTHHVLSPLKMKFAITKQNPNTKSLPQPKPVLRFEIPQPRQIANSPIVVPKIRRRERLNSADPELSLTIPRDWGSPLFLNKM</sequence>
<dbReference type="PANTHER" id="PTHR24346">
    <property type="entry name" value="MAP/MICROTUBULE AFFINITY-REGULATING KINASE"/>
    <property type="match status" value="1"/>
</dbReference>
<evidence type="ECO:0000259" key="3">
    <source>
        <dbReference type="PROSITE" id="PS50011"/>
    </source>
</evidence>
<dbReference type="PANTHER" id="PTHR24346:SF81">
    <property type="entry name" value="SERINE_THREONINE-PROTEIN KINASE FNKB-RELATED"/>
    <property type="match status" value="1"/>
</dbReference>
<accession>A0A1J4JHZ3</accession>
<keyword evidence="2" id="KW-0067">ATP-binding</keyword>